<keyword evidence="1 2" id="KW-0694">RNA-binding</keyword>
<name>A0A200RDJ9_MACCD</name>
<dbReference type="GO" id="GO:0008270">
    <property type="term" value="F:zinc ion binding"/>
    <property type="evidence" value="ECO:0007669"/>
    <property type="project" value="UniProtKB-KW"/>
</dbReference>
<organism evidence="8 9">
    <name type="scientific">Macleaya cordata</name>
    <name type="common">Five-seeded plume-poppy</name>
    <name type="synonym">Bocconia cordata</name>
    <dbReference type="NCBI Taxonomy" id="56857"/>
    <lineage>
        <taxon>Eukaryota</taxon>
        <taxon>Viridiplantae</taxon>
        <taxon>Streptophyta</taxon>
        <taxon>Embryophyta</taxon>
        <taxon>Tracheophyta</taxon>
        <taxon>Spermatophyta</taxon>
        <taxon>Magnoliopsida</taxon>
        <taxon>Ranunculales</taxon>
        <taxon>Papaveraceae</taxon>
        <taxon>Papaveroideae</taxon>
        <taxon>Macleaya</taxon>
    </lineage>
</organism>
<dbReference type="FunCoup" id="A0A200RDJ9">
    <property type="interactions" value="1714"/>
</dbReference>
<dbReference type="FunFam" id="3.30.70.330:FF:000719">
    <property type="entry name" value="Predicted protein"/>
    <property type="match status" value="1"/>
</dbReference>
<dbReference type="InParanoid" id="A0A200RDJ9"/>
<comment type="caution">
    <text evidence="8">The sequence shown here is derived from an EMBL/GenBank/DDBJ whole genome shotgun (WGS) entry which is preliminary data.</text>
</comment>
<keyword evidence="3" id="KW-0479">Metal-binding</keyword>
<dbReference type="PANTHER" id="PTHR14398">
    <property type="entry name" value="RNA RECOGNITION RRM/RNP DOMAIN"/>
    <property type="match status" value="1"/>
</dbReference>
<evidence type="ECO:0000313" key="8">
    <source>
        <dbReference type="EMBL" id="OVA20780.1"/>
    </source>
</evidence>
<feature type="region of interest" description="Disordered" evidence="5">
    <location>
        <begin position="147"/>
        <end position="194"/>
    </location>
</feature>
<gene>
    <name evidence="8" type="ORF">BVC80_887g67</name>
</gene>
<dbReference type="SUPFAM" id="SSF54928">
    <property type="entry name" value="RNA-binding domain, RBD"/>
    <property type="match status" value="2"/>
</dbReference>
<dbReference type="EMBL" id="MVGT01000057">
    <property type="protein sequence ID" value="OVA20780.1"/>
    <property type="molecule type" value="Genomic_DNA"/>
</dbReference>
<dbReference type="Gene3D" id="3.30.70.330">
    <property type="match status" value="1"/>
</dbReference>
<dbReference type="InterPro" id="IPR012677">
    <property type="entry name" value="Nucleotide-bd_a/b_plait_sf"/>
</dbReference>
<dbReference type="CDD" id="cd12257">
    <property type="entry name" value="RRM1_RBM26_like"/>
    <property type="match status" value="1"/>
</dbReference>
<evidence type="ECO:0000256" key="1">
    <source>
        <dbReference type="ARBA" id="ARBA00022884"/>
    </source>
</evidence>
<dbReference type="OrthoDB" id="443401at2759"/>
<evidence type="ECO:0000256" key="5">
    <source>
        <dbReference type="SAM" id="MobiDB-lite"/>
    </source>
</evidence>
<dbReference type="PROSITE" id="PS50102">
    <property type="entry name" value="RRM"/>
    <property type="match status" value="1"/>
</dbReference>
<dbReference type="Proteomes" id="UP000195402">
    <property type="component" value="Unassembled WGS sequence"/>
</dbReference>
<evidence type="ECO:0000256" key="2">
    <source>
        <dbReference type="PROSITE-ProRule" id="PRU00176"/>
    </source>
</evidence>
<dbReference type="GO" id="GO:0003723">
    <property type="term" value="F:RNA binding"/>
    <property type="evidence" value="ECO:0007669"/>
    <property type="project" value="UniProtKB-UniRule"/>
</dbReference>
<reference evidence="8 9" key="1">
    <citation type="journal article" date="2017" name="Mol. Plant">
        <title>The Genome of Medicinal Plant Macleaya cordata Provides New Insights into Benzylisoquinoline Alkaloids Metabolism.</title>
        <authorList>
            <person name="Liu X."/>
            <person name="Liu Y."/>
            <person name="Huang P."/>
            <person name="Ma Y."/>
            <person name="Qing Z."/>
            <person name="Tang Q."/>
            <person name="Cao H."/>
            <person name="Cheng P."/>
            <person name="Zheng Y."/>
            <person name="Yuan Z."/>
            <person name="Zhou Y."/>
            <person name="Liu J."/>
            <person name="Tang Z."/>
            <person name="Zhuo Y."/>
            <person name="Zhang Y."/>
            <person name="Yu L."/>
            <person name="Huang J."/>
            <person name="Yang P."/>
            <person name="Peng Q."/>
            <person name="Zhang J."/>
            <person name="Jiang W."/>
            <person name="Zhang Z."/>
            <person name="Lin K."/>
            <person name="Ro D.K."/>
            <person name="Chen X."/>
            <person name="Xiong X."/>
            <person name="Shang Y."/>
            <person name="Huang S."/>
            <person name="Zeng J."/>
        </authorList>
    </citation>
    <scope>NUCLEOTIDE SEQUENCE [LARGE SCALE GENOMIC DNA]</scope>
    <source>
        <strain evidence="9">cv. BLH2017</strain>
        <tissue evidence="8">Root</tissue>
    </source>
</reference>
<dbReference type="InterPro" id="IPR000504">
    <property type="entry name" value="RRM_dom"/>
</dbReference>
<feature type="region of interest" description="Disordered" evidence="5">
    <location>
        <begin position="123"/>
        <end position="142"/>
    </location>
</feature>
<dbReference type="SMART" id="SM00360">
    <property type="entry name" value="RRM"/>
    <property type="match status" value="1"/>
</dbReference>
<dbReference type="PROSITE" id="PS50103">
    <property type="entry name" value="ZF_C3H1"/>
    <property type="match status" value="1"/>
</dbReference>
<proteinExistence type="predicted"/>
<dbReference type="OMA" id="HEMEPLH"/>
<protein>
    <submittedName>
        <fullName evidence="8">RNA recognition motif domain</fullName>
    </submittedName>
</protein>
<dbReference type="SMART" id="SM00356">
    <property type="entry name" value="ZnF_C3H1"/>
    <property type="match status" value="1"/>
</dbReference>
<evidence type="ECO:0000313" key="9">
    <source>
        <dbReference type="Proteomes" id="UP000195402"/>
    </source>
</evidence>
<keyword evidence="3" id="KW-0863">Zinc-finger</keyword>
<feature type="region of interest" description="Disordered" evidence="5">
    <location>
        <begin position="523"/>
        <end position="542"/>
    </location>
</feature>
<keyword evidence="3" id="KW-0862">Zinc</keyword>
<feature type="region of interest" description="Disordered" evidence="5">
    <location>
        <begin position="951"/>
        <end position="975"/>
    </location>
</feature>
<sequence>MSKFVTLMFANGPYSSQTTADPVILAKYVAALLKKEKPIKELRNLCAENLVEFLGQSTESFITKLFQVLDNGSIITLPERLAAIERVDLSQSLTTEDPTKLRNSSPKPGCSPSGHGSYLEEIEASDDDDDRNHKHRRREIQTQLFDKDVEGRYVKRPKRKRNKPFENGQMFLDSDPQSSENQKEYNPASSERKLSTKFDRKHTSLAPFQWTPIDLGRWTRVNQAFQGEPWSQHDSKYNSVDTLDFALQMASRGTTPGLFAGRGLQTFGLIPGMPNGSLDALPALSLQGTLGPPINQSLGIGMPRQRCRDFEERGFCLRGDICPMEHGVNRIVVKDVQSLSQFNLPVSLPSANLLGLTAGTGDLASGSAPSDLSTHIKSLHGKSNKPGMTDNGLGLSRLLSVSTGSSEADLYDPDQPLWNNDHPETSNALIGPASPKVEDATPLWKTDRPGCHICMLPNGIDSECFCRSTDSVVGPHRTSSSVWGRIRYPGNNLDMTGKLGGYTTPGAIKKQIASNDAAPKAISSAAKSKLQSDPARKNGRQSQNAFRTLYVNGIPPEKNKIEALLSHFRKFGVVIDIYIPLNCERAFVQFSKREEAEAALNAPDAVMGNRFIKLSWANRDRIIGNGVSSSDTHVLPQPSVADRKKDLPSIPQKVNVAPAFNIKPAAVHPKPVVINGLTSSQKKMESMEILKEELRLKQEMLDQKRKDFRRQLDRIEKQVITVKGEATAEQAVKRHKEGKVSEAACPRPAIPVSPGYEQGAKKTLDKTNPGKNFVSPSTKTKSSTVLQSPWSLKQPSCSSASLDTFLLENRFKLDNRPTTFKVLPPLPADFANVVVLKEHFSAFGDLSAVELGDSDTHADPACLKPSETSCACITFTSRHAAERAFSNGKCWQGQNLQFAWLTASRNFIDDHHGGTENFPTPTLKGLSDAEALAKTVAPALSLSSSSMRRSTCTVSRATTSTSNREAGNPEEGGLEPMVKVENCASSHATKSLCESLSPKADILFADDGMIVNFVQ</sequence>
<dbReference type="InterPro" id="IPR000571">
    <property type="entry name" value="Znf_CCCH"/>
</dbReference>
<keyword evidence="4" id="KW-0175">Coiled coil</keyword>
<feature type="zinc finger region" description="C3H1-type" evidence="3">
    <location>
        <begin position="301"/>
        <end position="329"/>
    </location>
</feature>
<accession>A0A200RDJ9</accession>
<evidence type="ECO:0000256" key="3">
    <source>
        <dbReference type="PROSITE-ProRule" id="PRU00723"/>
    </source>
</evidence>
<dbReference type="Pfam" id="PF00076">
    <property type="entry name" value="RRM_1"/>
    <property type="match status" value="1"/>
</dbReference>
<keyword evidence="9" id="KW-1185">Reference proteome</keyword>
<feature type="coiled-coil region" evidence="4">
    <location>
        <begin position="677"/>
        <end position="725"/>
    </location>
</feature>
<feature type="compositionally biased region" description="Polar residues" evidence="5">
    <location>
        <begin position="951"/>
        <end position="965"/>
    </location>
</feature>
<feature type="domain" description="RRM" evidence="6">
    <location>
        <begin position="547"/>
        <end position="619"/>
    </location>
</feature>
<evidence type="ECO:0000256" key="4">
    <source>
        <dbReference type="SAM" id="Coils"/>
    </source>
</evidence>
<dbReference type="InterPro" id="IPR035979">
    <property type="entry name" value="RBD_domain_sf"/>
</dbReference>
<evidence type="ECO:0000259" key="7">
    <source>
        <dbReference type="PROSITE" id="PS50103"/>
    </source>
</evidence>
<dbReference type="InterPro" id="IPR045137">
    <property type="entry name" value="RBM26/27"/>
</dbReference>
<dbReference type="AlphaFoldDB" id="A0A200RDJ9"/>
<dbReference type="STRING" id="56857.A0A200RDJ9"/>
<dbReference type="GO" id="GO:0005634">
    <property type="term" value="C:nucleus"/>
    <property type="evidence" value="ECO:0007669"/>
    <property type="project" value="TreeGrafter"/>
</dbReference>
<dbReference type="PANTHER" id="PTHR14398:SF0">
    <property type="entry name" value="ZINC FINGER PROTEIN SWM"/>
    <property type="match status" value="1"/>
</dbReference>
<feature type="domain" description="C3H1-type" evidence="7">
    <location>
        <begin position="301"/>
        <end position="329"/>
    </location>
</feature>
<evidence type="ECO:0000259" key="6">
    <source>
        <dbReference type="PROSITE" id="PS50102"/>
    </source>
</evidence>
<feature type="compositionally biased region" description="Polar residues" evidence="5">
    <location>
        <begin position="94"/>
        <end position="106"/>
    </location>
</feature>
<feature type="region of interest" description="Disordered" evidence="5">
    <location>
        <begin position="94"/>
        <end position="118"/>
    </location>
</feature>